<sequence length="122" mass="13182">MIQALSRLVVADNTGAKEVGVIKVLGGTRRRYANVGDIVVVSVKKAQPGGMLSKGQICKAVIVRTKKGVKRDSGNTIKFNENACVIIKEDQSPRGSRIFGPVCRELRDKGYTKIVSLALEVL</sequence>
<evidence type="ECO:0000256" key="3">
    <source>
        <dbReference type="HAMAP-Rule" id="MF_01367"/>
    </source>
</evidence>
<organism evidence="6 7">
    <name type="scientific">Candidatus Ureaplasma intestinipullorum</name>
    <dbReference type="NCBI Taxonomy" id="2838770"/>
    <lineage>
        <taxon>Bacteria</taxon>
        <taxon>Bacillati</taxon>
        <taxon>Mycoplasmatota</taxon>
        <taxon>Mycoplasmoidales</taxon>
        <taxon>Mycoplasmoidaceae</taxon>
        <taxon>Ureaplasma</taxon>
    </lineage>
</organism>
<dbReference type="SUPFAM" id="SSF50193">
    <property type="entry name" value="Ribosomal protein L14"/>
    <property type="match status" value="1"/>
</dbReference>
<gene>
    <name evidence="3 6" type="primary">rplN</name>
    <name evidence="6" type="ORF">H9897_01995</name>
</gene>
<comment type="caution">
    <text evidence="6">The sequence shown here is derived from an EMBL/GenBank/DDBJ whole genome shotgun (WGS) entry which is preliminary data.</text>
</comment>
<dbReference type="Pfam" id="PF00238">
    <property type="entry name" value="Ribosomal_L14"/>
    <property type="match status" value="1"/>
</dbReference>
<protein>
    <recommendedName>
        <fullName evidence="3">Large ribosomal subunit protein uL14</fullName>
    </recommendedName>
</protein>
<evidence type="ECO:0000256" key="5">
    <source>
        <dbReference type="RuleBase" id="RU003950"/>
    </source>
</evidence>
<keyword evidence="3 5" id="KW-0694">RNA-binding</keyword>
<dbReference type="Gene3D" id="2.40.150.20">
    <property type="entry name" value="Ribosomal protein L14"/>
    <property type="match status" value="1"/>
</dbReference>
<comment type="subunit">
    <text evidence="3">Part of the 50S ribosomal subunit. Forms a cluster with proteins L3 and L19. In the 70S ribosome, L14 and L19 interact and together make contacts with the 16S rRNA in bridges B5 and B8.</text>
</comment>
<accession>A0A9E2KWP9</accession>
<dbReference type="GO" id="GO:0006412">
    <property type="term" value="P:translation"/>
    <property type="evidence" value="ECO:0007669"/>
    <property type="project" value="UniProtKB-UniRule"/>
</dbReference>
<evidence type="ECO:0000256" key="4">
    <source>
        <dbReference type="RuleBase" id="RU003949"/>
    </source>
</evidence>
<evidence type="ECO:0000256" key="2">
    <source>
        <dbReference type="ARBA" id="ARBA00023274"/>
    </source>
</evidence>
<name>A0A9E2KWP9_9BACT</name>
<keyword evidence="3 5" id="KW-0699">rRNA-binding</keyword>
<dbReference type="GO" id="GO:0022625">
    <property type="term" value="C:cytosolic large ribosomal subunit"/>
    <property type="evidence" value="ECO:0007669"/>
    <property type="project" value="TreeGrafter"/>
</dbReference>
<dbReference type="InterPro" id="IPR005745">
    <property type="entry name" value="Ribosomal_uL14_bac-type"/>
</dbReference>
<dbReference type="Proteomes" id="UP000824247">
    <property type="component" value="Unassembled WGS sequence"/>
</dbReference>
<evidence type="ECO:0000313" key="6">
    <source>
        <dbReference type="EMBL" id="MBU3830902.1"/>
    </source>
</evidence>
<dbReference type="PANTHER" id="PTHR11761:SF3">
    <property type="entry name" value="LARGE RIBOSOMAL SUBUNIT PROTEIN UL14M"/>
    <property type="match status" value="1"/>
</dbReference>
<proteinExistence type="inferred from homology"/>
<dbReference type="EMBL" id="JAHLFM010000028">
    <property type="protein sequence ID" value="MBU3830902.1"/>
    <property type="molecule type" value="Genomic_DNA"/>
</dbReference>
<keyword evidence="1 3" id="KW-0689">Ribosomal protein</keyword>
<reference evidence="6" key="2">
    <citation type="submission" date="2021-04" db="EMBL/GenBank/DDBJ databases">
        <authorList>
            <person name="Gilroy R."/>
        </authorList>
    </citation>
    <scope>NUCLEOTIDE SEQUENCE</scope>
    <source>
        <strain evidence="6">A5-1222</strain>
    </source>
</reference>
<reference evidence="6" key="1">
    <citation type="journal article" date="2021" name="PeerJ">
        <title>Extensive microbial diversity within the chicken gut microbiome revealed by metagenomics and culture.</title>
        <authorList>
            <person name="Gilroy R."/>
            <person name="Ravi A."/>
            <person name="Getino M."/>
            <person name="Pursley I."/>
            <person name="Horton D.L."/>
            <person name="Alikhan N.F."/>
            <person name="Baker D."/>
            <person name="Gharbi K."/>
            <person name="Hall N."/>
            <person name="Watson M."/>
            <person name="Adriaenssens E.M."/>
            <person name="Foster-Nyarko E."/>
            <person name="Jarju S."/>
            <person name="Secka A."/>
            <person name="Antonio M."/>
            <person name="Oren A."/>
            <person name="Chaudhuri R.R."/>
            <person name="La Ragione R."/>
            <person name="Hildebrand F."/>
            <person name="Pallen M.J."/>
        </authorList>
    </citation>
    <scope>NUCLEOTIDE SEQUENCE</scope>
    <source>
        <strain evidence="6">A5-1222</strain>
    </source>
</reference>
<dbReference type="GO" id="GO:0003735">
    <property type="term" value="F:structural constituent of ribosome"/>
    <property type="evidence" value="ECO:0007669"/>
    <property type="project" value="InterPro"/>
</dbReference>
<dbReference type="InterPro" id="IPR000218">
    <property type="entry name" value="Ribosomal_uL14"/>
</dbReference>
<dbReference type="PANTHER" id="PTHR11761">
    <property type="entry name" value="50S/60S RIBOSOMAL PROTEIN L14/L23"/>
    <property type="match status" value="1"/>
</dbReference>
<dbReference type="GO" id="GO:0070180">
    <property type="term" value="F:large ribosomal subunit rRNA binding"/>
    <property type="evidence" value="ECO:0007669"/>
    <property type="project" value="TreeGrafter"/>
</dbReference>
<dbReference type="InterPro" id="IPR019972">
    <property type="entry name" value="Ribosomal_uL14_CS"/>
</dbReference>
<comment type="similarity">
    <text evidence="3 4">Belongs to the universal ribosomal protein uL14 family.</text>
</comment>
<dbReference type="SMART" id="SM01374">
    <property type="entry name" value="Ribosomal_L14"/>
    <property type="match status" value="1"/>
</dbReference>
<dbReference type="HAMAP" id="MF_01367">
    <property type="entry name" value="Ribosomal_uL14"/>
    <property type="match status" value="1"/>
</dbReference>
<comment type="function">
    <text evidence="3 5">Binds to 23S rRNA. Forms part of two intersubunit bridges in the 70S ribosome.</text>
</comment>
<dbReference type="NCBIfam" id="TIGR01067">
    <property type="entry name" value="rplN_bact"/>
    <property type="match status" value="1"/>
</dbReference>
<evidence type="ECO:0000313" key="7">
    <source>
        <dbReference type="Proteomes" id="UP000824247"/>
    </source>
</evidence>
<dbReference type="InterPro" id="IPR036853">
    <property type="entry name" value="Ribosomal_uL14_sf"/>
</dbReference>
<evidence type="ECO:0000256" key="1">
    <source>
        <dbReference type="ARBA" id="ARBA00022980"/>
    </source>
</evidence>
<keyword evidence="2 3" id="KW-0687">Ribonucleoprotein</keyword>
<dbReference type="CDD" id="cd00337">
    <property type="entry name" value="Ribosomal_uL14"/>
    <property type="match status" value="1"/>
</dbReference>
<dbReference type="AlphaFoldDB" id="A0A9E2KWP9"/>
<dbReference type="PROSITE" id="PS00049">
    <property type="entry name" value="RIBOSOMAL_L14"/>
    <property type="match status" value="1"/>
</dbReference>